<proteinExistence type="predicted"/>
<keyword evidence="2 5" id="KW-0238">DNA-binding</keyword>
<dbReference type="PROSITE" id="PS01124">
    <property type="entry name" value="HTH_ARAC_FAMILY_2"/>
    <property type="match status" value="1"/>
</dbReference>
<evidence type="ECO:0000256" key="2">
    <source>
        <dbReference type="ARBA" id="ARBA00023125"/>
    </source>
</evidence>
<reference evidence="6" key="1">
    <citation type="journal article" date="2016" name="Front. Microbiol.">
        <title>Complete Genome Sequence of Clostridium estertheticum DSM 8809, a Microbe Identified in Spoiled Vacuum Packed Beef.</title>
        <authorList>
            <person name="Yu Z."/>
            <person name="Gunn L."/>
            <person name="Brennan E."/>
            <person name="Reid R."/>
            <person name="Wall P.G."/>
            <person name="Gaora O.P."/>
            <person name="Hurley D."/>
            <person name="Bolton D."/>
            <person name="Fanning S."/>
        </authorList>
    </citation>
    <scope>NUCLEOTIDE SEQUENCE [LARGE SCALE GENOMIC DNA]</scope>
    <source>
        <strain evidence="6">DSM 8809</strain>
    </source>
</reference>
<evidence type="ECO:0000256" key="1">
    <source>
        <dbReference type="ARBA" id="ARBA00023015"/>
    </source>
</evidence>
<keyword evidence="3" id="KW-0804">Transcription</keyword>
<dbReference type="PROSITE" id="PS00041">
    <property type="entry name" value="HTH_ARAC_FAMILY_1"/>
    <property type="match status" value="1"/>
</dbReference>
<evidence type="ECO:0000259" key="4">
    <source>
        <dbReference type="PROSITE" id="PS01124"/>
    </source>
</evidence>
<dbReference type="EMBL" id="CP015756">
    <property type="protein sequence ID" value="APC40440.1"/>
    <property type="molecule type" value="Genomic_DNA"/>
</dbReference>
<evidence type="ECO:0000256" key="3">
    <source>
        <dbReference type="ARBA" id="ARBA00023163"/>
    </source>
</evidence>
<dbReference type="InterPro" id="IPR037923">
    <property type="entry name" value="HTH-like"/>
</dbReference>
<dbReference type="PANTHER" id="PTHR43280:SF28">
    <property type="entry name" value="HTH-TYPE TRANSCRIPTIONAL ACTIVATOR RHAS"/>
    <property type="match status" value="1"/>
</dbReference>
<dbReference type="STRING" id="1552.A7L45_10360"/>
<dbReference type="PRINTS" id="PR00032">
    <property type="entry name" value="HTHARAC"/>
</dbReference>
<dbReference type="RefSeq" id="WP_071612730.1">
    <property type="nucleotide sequence ID" value="NZ_CP015756.1"/>
</dbReference>
<dbReference type="PANTHER" id="PTHR43280">
    <property type="entry name" value="ARAC-FAMILY TRANSCRIPTIONAL REGULATOR"/>
    <property type="match status" value="1"/>
</dbReference>
<protein>
    <submittedName>
        <fullName evidence="5">DNA-binding protein</fullName>
    </submittedName>
</protein>
<dbReference type="KEGG" id="ceu:A7L45_10360"/>
<sequence>MRGSFEKTVLEPDFPFRLFLNDGFESTPHHWHEDIEIIYLVEGSVKVGVGNDLYHLKRRDILIIGPGEVHFFLKEMQTSNRAVIQFRMSIYDAFLSGSKDIRTIRPMFTHSKYLTPSTEVHILMEKQIQQLINENTAAKEGYKLIMKARLYDLAGILIRYMPKCEYSAEAESRQIEKLQKLDKVFQYVDKYYQTNINLEEISKVAGFSLYYFTRFFKENTGVTFVDYLNNFRITKAEWHLMEENDSITEVAYKSGFNSIKTFNRVFKKLKGCAPMQYRKGIKSSPWSLQ</sequence>
<dbReference type="AlphaFoldDB" id="A0A1J0GHK1"/>
<evidence type="ECO:0000313" key="5">
    <source>
        <dbReference type="EMBL" id="APC40440.1"/>
    </source>
</evidence>
<dbReference type="GO" id="GO:0043565">
    <property type="term" value="F:sequence-specific DNA binding"/>
    <property type="evidence" value="ECO:0007669"/>
    <property type="project" value="InterPro"/>
</dbReference>
<dbReference type="GO" id="GO:0003700">
    <property type="term" value="F:DNA-binding transcription factor activity"/>
    <property type="evidence" value="ECO:0007669"/>
    <property type="project" value="InterPro"/>
</dbReference>
<keyword evidence="6" id="KW-1185">Reference proteome</keyword>
<dbReference type="Proteomes" id="UP000182569">
    <property type="component" value="Chromosome"/>
</dbReference>
<dbReference type="SMART" id="SM00342">
    <property type="entry name" value="HTH_ARAC"/>
    <property type="match status" value="1"/>
</dbReference>
<dbReference type="Pfam" id="PF12833">
    <property type="entry name" value="HTH_18"/>
    <property type="match status" value="1"/>
</dbReference>
<organism evidence="5 6">
    <name type="scientific">Clostridium estertheticum subsp. estertheticum</name>
    <dbReference type="NCBI Taxonomy" id="1552"/>
    <lineage>
        <taxon>Bacteria</taxon>
        <taxon>Bacillati</taxon>
        <taxon>Bacillota</taxon>
        <taxon>Clostridia</taxon>
        <taxon>Eubacteriales</taxon>
        <taxon>Clostridiaceae</taxon>
        <taxon>Clostridium</taxon>
    </lineage>
</organism>
<accession>A0A1J0GHK1</accession>
<feature type="domain" description="HTH araC/xylS-type" evidence="4">
    <location>
        <begin position="182"/>
        <end position="280"/>
    </location>
</feature>
<dbReference type="InterPro" id="IPR020449">
    <property type="entry name" value="Tscrpt_reg_AraC-type_HTH"/>
</dbReference>
<dbReference type="InterPro" id="IPR018062">
    <property type="entry name" value="HTH_AraC-typ_CS"/>
</dbReference>
<dbReference type="Gene3D" id="1.10.10.60">
    <property type="entry name" value="Homeodomain-like"/>
    <property type="match status" value="2"/>
</dbReference>
<evidence type="ECO:0000313" key="6">
    <source>
        <dbReference type="Proteomes" id="UP000182569"/>
    </source>
</evidence>
<dbReference type="InterPro" id="IPR009057">
    <property type="entry name" value="Homeodomain-like_sf"/>
</dbReference>
<dbReference type="Pfam" id="PF02311">
    <property type="entry name" value="AraC_binding"/>
    <property type="match status" value="1"/>
</dbReference>
<dbReference type="SUPFAM" id="SSF46689">
    <property type="entry name" value="Homeodomain-like"/>
    <property type="match status" value="2"/>
</dbReference>
<keyword evidence="1" id="KW-0805">Transcription regulation</keyword>
<dbReference type="Gene3D" id="2.60.120.10">
    <property type="entry name" value="Jelly Rolls"/>
    <property type="match status" value="1"/>
</dbReference>
<dbReference type="OrthoDB" id="253601at2"/>
<dbReference type="InterPro" id="IPR014710">
    <property type="entry name" value="RmlC-like_jellyroll"/>
</dbReference>
<gene>
    <name evidence="5" type="ORF">A7L45_10360</name>
</gene>
<name>A0A1J0GHK1_9CLOT</name>
<dbReference type="InterPro" id="IPR018060">
    <property type="entry name" value="HTH_AraC"/>
</dbReference>
<dbReference type="InterPro" id="IPR003313">
    <property type="entry name" value="AraC-bd"/>
</dbReference>
<dbReference type="SUPFAM" id="SSF51215">
    <property type="entry name" value="Regulatory protein AraC"/>
    <property type="match status" value="1"/>
</dbReference>